<dbReference type="GO" id="GO:0016829">
    <property type="term" value="F:lyase activity"/>
    <property type="evidence" value="ECO:0007669"/>
    <property type="project" value="UniProtKB-KW"/>
</dbReference>
<dbReference type="PANTHER" id="PTHR11941">
    <property type="entry name" value="ENOYL-COA HYDRATASE-RELATED"/>
    <property type="match status" value="1"/>
</dbReference>
<proteinExistence type="inferred from homology"/>
<reference evidence="3 4" key="1">
    <citation type="submission" date="2014-07" db="EMBL/GenBank/DDBJ databases">
        <title>Tepidicaulis marinum gen. nov., sp. nov., a novel marine bacterium denitrifying nitrate to nitrous oxide strictly under microaerobic conditions.</title>
        <authorList>
            <person name="Takeuchi M."/>
            <person name="Yamagishi T."/>
            <person name="Kamagata Y."/>
            <person name="Oshima K."/>
            <person name="Hattori M."/>
            <person name="Katayama T."/>
            <person name="Hanada S."/>
            <person name="Tamaki H."/>
            <person name="Marumo K."/>
            <person name="Maeda H."/>
            <person name="Nedachi M."/>
            <person name="Iwasaki W."/>
            <person name="Suwa Y."/>
            <person name="Sakata S."/>
        </authorList>
    </citation>
    <scope>NUCLEOTIDE SEQUENCE [LARGE SCALE GENOMIC DNA]</scope>
    <source>
        <strain evidence="3 4">MA2</strain>
    </source>
</reference>
<dbReference type="RefSeq" id="WP_045441578.1">
    <property type="nucleotide sequence ID" value="NZ_BBIO01000001.1"/>
</dbReference>
<dbReference type="GO" id="GO:0006635">
    <property type="term" value="P:fatty acid beta-oxidation"/>
    <property type="evidence" value="ECO:0007669"/>
    <property type="project" value="TreeGrafter"/>
</dbReference>
<dbReference type="GO" id="GO:0016853">
    <property type="term" value="F:isomerase activity"/>
    <property type="evidence" value="ECO:0007669"/>
    <property type="project" value="UniProtKB-KW"/>
</dbReference>
<name>A0A081B681_9HYPH</name>
<dbReference type="Pfam" id="PF00378">
    <property type="entry name" value="ECH_1"/>
    <property type="match status" value="1"/>
</dbReference>
<keyword evidence="4" id="KW-1185">Reference proteome</keyword>
<dbReference type="Proteomes" id="UP000028702">
    <property type="component" value="Unassembled WGS sequence"/>
</dbReference>
<dbReference type="Gene3D" id="1.10.12.10">
    <property type="entry name" value="Lyase 2-enoyl-coa Hydratase, Chain A, domain 2"/>
    <property type="match status" value="1"/>
</dbReference>
<sequence>MQEAERFGEFTTIAREGRVVLVEFSRGDGMNALSIAAMRELTALARHLSEDTASSAIVLTGGGGAFSAGADLKDPEVAARRDLSLIEQRQALKVGPDMCAAWEALEQVTIAAIEKFCIGGGVALAAACDHRIAGKSAHLRLPEVPLGMNMSWHSNPRLVNLMGPSKAKLFTILGEKLSAGKAEVWGLVDEVSADGKACETALDLARRIGALPPLGVRMSKQSIDMAAKALNQAVTFMDRDQFALAAGSEDQREAIKAFLEKRPASFKGN</sequence>
<dbReference type="STRING" id="1333998.M2A_0048"/>
<evidence type="ECO:0000313" key="4">
    <source>
        <dbReference type="Proteomes" id="UP000028702"/>
    </source>
</evidence>
<keyword evidence="2" id="KW-0456">Lyase</keyword>
<evidence type="ECO:0000313" key="3">
    <source>
        <dbReference type="EMBL" id="GAK43549.1"/>
    </source>
</evidence>
<dbReference type="EMBL" id="BBIO01000001">
    <property type="protein sequence ID" value="GAK43549.1"/>
    <property type="molecule type" value="Genomic_DNA"/>
</dbReference>
<dbReference type="AlphaFoldDB" id="A0A081B681"/>
<dbReference type="Gene3D" id="3.90.226.10">
    <property type="entry name" value="2-enoyl-CoA Hydratase, Chain A, domain 1"/>
    <property type="match status" value="1"/>
</dbReference>
<evidence type="ECO:0000256" key="2">
    <source>
        <dbReference type="ARBA" id="ARBA00023239"/>
    </source>
</evidence>
<organism evidence="3 4">
    <name type="scientific">Tepidicaulis marinus</name>
    <dbReference type="NCBI Taxonomy" id="1333998"/>
    <lineage>
        <taxon>Bacteria</taxon>
        <taxon>Pseudomonadati</taxon>
        <taxon>Pseudomonadota</taxon>
        <taxon>Alphaproteobacteria</taxon>
        <taxon>Hyphomicrobiales</taxon>
        <taxon>Parvibaculaceae</taxon>
        <taxon>Tepidicaulis</taxon>
    </lineage>
</organism>
<accession>A0A081B681</accession>
<dbReference type="InterPro" id="IPR029045">
    <property type="entry name" value="ClpP/crotonase-like_dom_sf"/>
</dbReference>
<gene>
    <name evidence="3" type="ORF">M2A_0048</name>
</gene>
<protein>
    <submittedName>
        <fullName evidence="3">Enoyl-CoA hydratase/isomerase</fullName>
    </submittedName>
</protein>
<dbReference type="InterPro" id="IPR014748">
    <property type="entry name" value="Enoyl-CoA_hydra_C"/>
</dbReference>
<dbReference type="eggNOG" id="COG1024">
    <property type="taxonomic scope" value="Bacteria"/>
</dbReference>
<dbReference type="InterPro" id="IPR001753">
    <property type="entry name" value="Enoyl-CoA_hydra/iso"/>
</dbReference>
<comment type="similarity">
    <text evidence="1">Belongs to the enoyl-CoA hydratase/isomerase family.</text>
</comment>
<keyword evidence="3" id="KW-0413">Isomerase</keyword>
<dbReference type="SUPFAM" id="SSF52096">
    <property type="entry name" value="ClpP/crotonase"/>
    <property type="match status" value="1"/>
</dbReference>
<dbReference type="CDD" id="cd06558">
    <property type="entry name" value="crotonase-like"/>
    <property type="match status" value="1"/>
</dbReference>
<evidence type="ECO:0000256" key="1">
    <source>
        <dbReference type="ARBA" id="ARBA00005254"/>
    </source>
</evidence>
<dbReference type="PANTHER" id="PTHR11941:SF54">
    <property type="entry name" value="ENOYL-COA HYDRATASE, MITOCHONDRIAL"/>
    <property type="match status" value="1"/>
</dbReference>
<comment type="caution">
    <text evidence="3">The sequence shown here is derived from an EMBL/GenBank/DDBJ whole genome shotgun (WGS) entry which is preliminary data.</text>
</comment>